<gene>
    <name evidence="1" type="ORF">ACFS5P_05935</name>
</gene>
<protein>
    <recommendedName>
        <fullName evidence="3">Phage protein</fullName>
    </recommendedName>
</protein>
<comment type="caution">
    <text evidence="1">The sequence shown here is derived from an EMBL/GenBank/DDBJ whole genome shotgun (WGS) entry which is preliminary data.</text>
</comment>
<reference evidence="2" key="1">
    <citation type="journal article" date="2019" name="Int. J. Syst. Evol. Microbiol.">
        <title>The Global Catalogue of Microorganisms (GCM) 10K type strain sequencing project: providing services to taxonomists for standard genome sequencing and annotation.</title>
        <authorList>
            <consortium name="The Broad Institute Genomics Platform"/>
            <consortium name="The Broad Institute Genome Sequencing Center for Infectious Disease"/>
            <person name="Wu L."/>
            <person name="Ma J."/>
        </authorList>
    </citation>
    <scope>NUCLEOTIDE SEQUENCE [LARGE SCALE GENOMIC DNA]</scope>
    <source>
        <strain evidence="2">KCTC 13528</strain>
    </source>
</reference>
<organism evidence="1 2">
    <name type="scientific">Jeotgalibacillus terrae</name>
    <dbReference type="NCBI Taxonomy" id="587735"/>
    <lineage>
        <taxon>Bacteria</taxon>
        <taxon>Bacillati</taxon>
        <taxon>Bacillota</taxon>
        <taxon>Bacilli</taxon>
        <taxon>Bacillales</taxon>
        <taxon>Caryophanaceae</taxon>
        <taxon>Jeotgalibacillus</taxon>
    </lineage>
</organism>
<dbReference type="Proteomes" id="UP001597561">
    <property type="component" value="Unassembled WGS sequence"/>
</dbReference>
<sequence length="60" mass="6578">MLTAEEIKQMIETEIARYEALTETLQGAGVGTQFQSGAIAALNKILQDIEEEDLHEGESL</sequence>
<keyword evidence="2" id="KW-1185">Reference proteome</keyword>
<dbReference type="RefSeq" id="WP_204730078.1">
    <property type="nucleotide sequence ID" value="NZ_JAFBDK010000013.1"/>
</dbReference>
<evidence type="ECO:0000313" key="2">
    <source>
        <dbReference type="Proteomes" id="UP001597561"/>
    </source>
</evidence>
<proteinExistence type="predicted"/>
<name>A0ABW5ZHG9_9BACL</name>
<evidence type="ECO:0008006" key="3">
    <source>
        <dbReference type="Google" id="ProtNLM"/>
    </source>
</evidence>
<evidence type="ECO:0000313" key="1">
    <source>
        <dbReference type="EMBL" id="MFD2911408.1"/>
    </source>
</evidence>
<dbReference type="EMBL" id="JBHUPG010000009">
    <property type="protein sequence ID" value="MFD2911408.1"/>
    <property type="molecule type" value="Genomic_DNA"/>
</dbReference>
<accession>A0ABW5ZHG9</accession>